<dbReference type="EMBL" id="CBFJ010000006">
    <property type="protein sequence ID" value="CDC43205.1"/>
    <property type="molecule type" value="Genomic_DNA"/>
</dbReference>
<dbReference type="SMART" id="SM00530">
    <property type="entry name" value="HTH_XRE"/>
    <property type="match status" value="1"/>
</dbReference>
<dbReference type="InterPro" id="IPR001387">
    <property type="entry name" value="Cro/C1-type_HTH"/>
</dbReference>
<evidence type="ECO:0000313" key="3">
    <source>
        <dbReference type="Proteomes" id="UP000018142"/>
    </source>
</evidence>
<dbReference type="Pfam" id="PF13443">
    <property type="entry name" value="HTH_26"/>
    <property type="match status" value="1"/>
</dbReference>
<accession>R6R5I8</accession>
<dbReference type="AlphaFoldDB" id="R6R5I8"/>
<dbReference type="Gene3D" id="1.10.260.40">
    <property type="entry name" value="lambda repressor-like DNA-binding domains"/>
    <property type="match status" value="1"/>
</dbReference>
<evidence type="ECO:0000313" key="2">
    <source>
        <dbReference type="EMBL" id="CDC43205.1"/>
    </source>
</evidence>
<sequence length="68" mass="7536">MLNKNLLKGAIARAGITQRQLAENIGMTPNTMSSRMQGVSHFDTEEIDKICNVLKISNNDEKANIFLS</sequence>
<proteinExistence type="predicted"/>
<protein>
    <recommendedName>
        <fullName evidence="1">HTH cro/C1-type domain-containing protein</fullName>
    </recommendedName>
</protein>
<dbReference type="Proteomes" id="UP000018142">
    <property type="component" value="Unassembled WGS sequence"/>
</dbReference>
<dbReference type="PROSITE" id="PS50943">
    <property type="entry name" value="HTH_CROC1"/>
    <property type="match status" value="1"/>
</dbReference>
<organism evidence="2 3">
    <name type="scientific">[Eubacterium] siraeum CAG:80</name>
    <dbReference type="NCBI Taxonomy" id="1263080"/>
    <lineage>
        <taxon>Bacteria</taxon>
        <taxon>Bacillati</taxon>
        <taxon>Bacillota</taxon>
        <taxon>Clostridia</taxon>
        <taxon>Eubacteriales</taxon>
        <taxon>Oscillospiraceae</taxon>
        <taxon>Oscillospiraceae incertae sedis</taxon>
    </lineage>
</organism>
<comment type="caution">
    <text evidence="2">The sequence shown here is derived from an EMBL/GenBank/DDBJ whole genome shotgun (WGS) entry which is preliminary data.</text>
</comment>
<feature type="domain" description="HTH cro/C1-type" evidence="1">
    <location>
        <begin position="7"/>
        <end position="57"/>
    </location>
</feature>
<reference evidence="2" key="1">
    <citation type="submission" date="2012-11" db="EMBL/GenBank/DDBJ databases">
        <title>Dependencies among metagenomic species, viruses, plasmids and units of genetic variation.</title>
        <authorList>
            <person name="Nielsen H.B."/>
            <person name="Almeida M."/>
            <person name="Juncker A.S."/>
            <person name="Rasmussen S."/>
            <person name="Li J."/>
            <person name="Sunagawa S."/>
            <person name="Plichta D."/>
            <person name="Gautier L."/>
            <person name="Le Chatelier E."/>
            <person name="Peletier E."/>
            <person name="Bonde I."/>
            <person name="Nielsen T."/>
            <person name="Manichanh C."/>
            <person name="Arumugam M."/>
            <person name="Batto J."/>
            <person name="Santos M.B.Q.D."/>
            <person name="Blom N."/>
            <person name="Borruel N."/>
            <person name="Burgdorf K.S."/>
            <person name="Boumezbeur F."/>
            <person name="Casellas F."/>
            <person name="Dore J."/>
            <person name="Guarner F."/>
            <person name="Hansen T."/>
            <person name="Hildebrand F."/>
            <person name="Kaas R.S."/>
            <person name="Kennedy S."/>
            <person name="Kristiansen K."/>
            <person name="Kultima J.R."/>
            <person name="Leonard P."/>
            <person name="Levenez F."/>
            <person name="Lund O."/>
            <person name="Moumen B."/>
            <person name="Le Paslier D."/>
            <person name="Pons N."/>
            <person name="Pedersen O."/>
            <person name="Prifti E."/>
            <person name="Qin J."/>
            <person name="Raes J."/>
            <person name="Tap J."/>
            <person name="Tims S."/>
            <person name="Ussery D.W."/>
            <person name="Yamada T."/>
            <person name="MetaHit consortium"/>
            <person name="Renault P."/>
            <person name="Sicheritz-Ponten T."/>
            <person name="Bork P."/>
            <person name="Wang J."/>
            <person name="Brunak S."/>
            <person name="Ehrlich S.D."/>
        </authorList>
    </citation>
    <scope>NUCLEOTIDE SEQUENCE [LARGE SCALE GENOMIC DNA]</scope>
</reference>
<name>R6R5I8_9FIRM</name>
<dbReference type="InterPro" id="IPR010982">
    <property type="entry name" value="Lambda_DNA-bd_dom_sf"/>
</dbReference>
<dbReference type="CDD" id="cd00093">
    <property type="entry name" value="HTH_XRE"/>
    <property type="match status" value="1"/>
</dbReference>
<dbReference type="SUPFAM" id="SSF47413">
    <property type="entry name" value="lambda repressor-like DNA-binding domains"/>
    <property type="match status" value="1"/>
</dbReference>
<gene>
    <name evidence="2" type="ORF">BN788_01091</name>
</gene>
<evidence type="ECO:0000259" key="1">
    <source>
        <dbReference type="PROSITE" id="PS50943"/>
    </source>
</evidence>
<dbReference type="GO" id="GO:0003677">
    <property type="term" value="F:DNA binding"/>
    <property type="evidence" value="ECO:0007669"/>
    <property type="project" value="InterPro"/>
</dbReference>